<sequence length="181" mass="20342">MCQVQKQAIQRWREDLKAKYSGQSVSSKEWWCGVKQQQGLFADHSAAHQTKRLAPPLTIIFNNILSSCKWPTQWKEARVVAIHKKNSKWDPKNYRPISILITVGKILESLITTKINTFLDAHHLLNSKQFGFRQGRSAADLLLLQSASWNHSLDRGMDTFVVALDIAGALTGCGTEVSLPS</sequence>
<organism evidence="2 3">
    <name type="scientific">Chionoecetes opilio</name>
    <name type="common">Atlantic snow crab</name>
    <name type="synonym">Cancer opilio</name>
    <dbReference type="NCBI Taxonomy" id="41210"/>
    <lineage>
        <taxon>Eukaryota</taxon>
        <taxon>Metazoa</taxon>
        <taxon>Ecdysozoa</taxon>
        <taxon>Arthropoda</taxon>
        <taxon>Crustacea</taxon>
        <taxon>Multicrustacea</taxon>
        <taxon>Malacostraca</taxon>
        <taxon>Eumalacostraca</taxon>
        <taxon>Eucarida</taxon>
        <taxon>Decapoda</taxon>
        <taxon>Pleocyemata</taxon>
        <taxon>Brachyura</taxon>
        <taxon>Eubrachyura</taxon>
        <taxon>Majoidea</taxon>
        <taxon>Majidae</taxon>
        <taxon>Chionoecetes</taxon>
    </lineage>
</organism>
<dbReference type="OrthoDB" id="6382908at2759"/>
<reference evidence="2" key="1">
    <citation type="submission" date="2020-07" db="EMBL/GenBank/DDBJ databases">
        <title>The High-quality genome of the commercially important snow crab, Chionoecetes opilio.</title>
        <authorList>
            <person name="Jeong J.-H."/>
            <person name="Ryu S."/>
        </authorList>
    </citation>
    <scope>NUCLEOTIDE SEQUENCE</scope>
    <source>
        <strain evidence="2">MADBK_172401_WGS</strain>
        <tissue evidence="2">Digestive gland</tissue>
    </source>
</reference>
<evidence type="ECO:0000313" key="3">
    <source>
        <dbReference type="Proteomes" id="UP000770661"/>
    </source>
</evidence>
<protein>
    <submittedName>
        <fullName evidence="2">Putative RNA-directed DNA polymerase from transposon X-element</fullName>
    </submittedName>
</protein>
<comment type="caution">
    <text evidence="2">The sequence shown here is derived from an EMBL/GenBank/DDBJ whole genome shotgun (WGS) entry which is preliminary data.</text>
</comment>
<dbReference type="GO" id="GO:0003964">
    <property type="term" value="F:RNA-directed DNA polymerase activity"/>
    <property type="evidence" value="ECO:0007669"/>
    <property type="project" value="UniProtKB-KW"/>
</dbReference>
<feature type="domain" description="Reverse transcriptase" evidence="1">
    <location>
        <begin position="82"/>
        <end position="169"/>
    </location>
</feature>
<dbReference type="Pfam" id="PF00078">
    <property type="entry name" value="RVT_1"/>
    <property type="match status" value="1"/>
</dbReference>
<accession>A0A8J4YZH1</accession>
<dbReference type="EMBL" id="JACEEZ010002207">
    <property type="protein sequence ID" value="KAG0728435.1"/>
    <property type="molecule type" value="Genomic_DNA"/>
</dbReference>
<dbReference type="AlphaFoldDB" id="A0A8J4YZH1"/>
<keyword evidence="2" id="KW-0695">RNA-directed DNA polymerase</keyword>
<keyword evidence="2" id="KW-0808">Transferase</keyword>
<dbReference type="InterPro" id="IPR000477">
    <property type="entry name" value="RT_dom"/>
</dbReference>
<keyword evidence="2" id="KW-0548">Nucleotidyltransferase</keyword>
<gene>
    <name evidence="2" type="ORF">GWK47_032456</name>
</gene>
<name>A0A8J4YZH1_CHIOP</name>
<proteinExistence type="predicted"/>
<dbReference type="PANTHER" id="PTHR19446">
    <property type="entry name" value="REVERSE TRANSCRIPTASES"/>
    <property type="match status" value="1"/>
</dbReference>
<keyword evidence="3" id="KW-1185">Reference proteome</keyword>
<dbReference type="Proteomes" id="UP000770661">
    <property type="component" value="Unassembled WGS sequence"/>
</dbReference>
<evidence type="ECO:0000313" key="2">
    <source>
        <dbReference type="EMBL" id="KAG0728435.1"/>
    </source>
</evidence>
<evidence type="ECO:0000259" key="1">
    <source>
        <dbReference type="Pfam" id="PF00078"/>
    </source>
</evidence>